<dbReference type="AlphaFoldDB" id="A0A410RLL8"/>
<feature type="transmembrane region" description="Helical" evidence="1">
    <location>
        <begin position="176"/>
        <end position="200"/>
    </location>
</feature>
<proteinExistence type="predicted"/>
<feature type="transmembrane region" description="Helical" evidence="1">
    <location>
        <begin position="270"/>
        <end position="290"/>
    </location>
</feature>
<evidence type="ECO:0000256" key="1">
    <source>
        <dbReference type="SAM" id="Phobius"/>
    </source>
</evidence>
<feature type="transmembrane region" description="Helical" evidence="1">
    <location>
        <begin position="297"/>
        <end position="313"/>
    </location>
</feature>
<keyword evidence="1" id="KW-0812">Transmembrane</keyword>
<evidence type="ECO:0000313" key="3">
    <source>
        <dbReference type="Proteomes" id="UP000288758"/>
    </source>
</evidence>
<protein>
    <submittedName>
        <fullName evidence="2">Putative lipoprotein</fullName>
    </submittedName>
</protein>
<feature type="transmembrane region" description="Helical" evidence="1">
    <location>
        <begin position="131"/>
        <end position="146"/>
    </location>
</feature>
<sequence>MGPPSQATGQLRLKFASSPWGLVGVLLVHHFGLWAWTAWRRDLPLLLVLDRWDSHHYSTLVLDGYSWPLWAFLPLYPGLVWLVRQGLGGTLPPQVVGAALSTACLLGFVAWNTHHARQGPVREGMTARTPWGWFVFLYGPASFALHSHHTEGLFLLLSFGALACASRGQLLPSAVLVSLCIFTRNQGCFVAIAAALLAAMREPTWRERIARFSLMGCLALVAFGGLLFFEWSRSGDPFMFLKAQREWNHVDSLWGAIRGLWFGNPWHKGFNGWLVLRNVFGAAWLVFGVMLWRRDRALGLYALLSLLVMLPQGDLGNAFRFGAVLFPVMFVAGDWLATRPKALRWTVALLLVWLNHKATHAYAIGKWPY</sequence>
<gene>
    <name evidence="2" type="ORF">EJ065_1223</name>
</gene>
<keyword evidence="2" id="KW-0449">Lipoprotein</keyword>
<feature type="transmembrane region" description="Helical" evidence="1">
    <location>
        <begin position="95"/>
        <end position="111"/>
    </location>
</feature>
<feature type="transmembrane region" description="Helical" evidence="1">
    <location>
        <begin position="20"/>
        <end position="39"/>
    </location>
</feature>
<dbReference type="Proteomes" id="UP000288758">
    <property type="component" value="Chromosome"/>
</dbReference>
<organism evidence="2 3">
    <name type="scientific">Corallococcus coralloides</name>
    <name type="common">Myxococcus coralloides</name>
    <dbReference type="NCBI Taxonomy" id="184914"/>
    <lineage>
        <taxon>Bacteria</taxon>
        <taxon>Pseudomonadati</taxon>
        <taxon>Myxococcota</taxon>
        <taxon>Myxococcia</taxon>
        <taxon>Myxococcales</taxon>
        <taxon>Cystobacterineae</taxon>
        <taxon>Myxococcaceae</taxon>
        <taxon>Corallococcus</taxon>
    </lineage>
</organism>
<keyword evidence="1" id="KW-0472">Membrane</keyword>
<accession>A0A410RLL8</accession>
<name>A0A410RLL8_CORCK</name>
<evidence type="ECO:0000313" key="2">
    <source>
        <dbReference type="EMBL" id="QAT82827.1"/>
    </source>
</evidence>
<reference evidence="2 3" key="1">
    <citation type="submission" date="2018-12" db="EMBL/GenBank/DDBJ databases">
        <title>Complete Genome Sequence of the Corallopyronin A producing Myxobacterium Corallococcus coralloides B035.</title>
        <authorList>
            <person name="Bouhired S.M."/>
            <person name="Rupp O."/>
            <person name="Blom J."/>
            <person name="Schaeberle T.F."/>
            <person name="Kehraus S."/>
            <person name="Schiefer A."/>
            <person name="Pfarr K."/>
            <person name="Goesmann A."/>
            <person name="Hoerauf A."/>
            <person name="Koenig G.M."/>
        </authorList>
    </citation>
    <scope>NUCLEOTIDE SEQUENCE [LARGE SCALE GENOMIC DNA]</scope>
    <source>
        <strain evidence="2 3">B035</strain>
    </source>
</reference>
<feature type="transmembrane region" description="Helical" evidence="1">
    <location>
        <begin position="212"/>
        <end position="231"/>
    </location>
</feature>
<dbReference type="EMBL" id="CP034669">
    <property type="protein sequence ID" value="QAT82827.1"/>
    <property type="molecule type" value="Genomic_DNA"/>
</dbReference>
<feature type="transmembrane region" description="Helical" evidence="1">
    <location>
        <begin position="65"/>
        <end position="83"/>
    </location>
</feature>
<dbReference type="RefSeq" id="WP_128795091.1">
    <property type="nucleotide sequence ID" value="NZ_CP034669.1"/>
</dbReference>
<keyword evidence="1" id="KW-1133">Transmembrane helix</keyword>